<dbReference type="VEuPathDB" id="TriTrypDB:TcIL3000_0_26460"/>
<evidence type="ECO:0000256" key="7">
    <source>
        <dbReference type="ARBA" id="ARBA00023180"/>
    </source>
</evidence>
<evidence type="ECO:0000256" key="9">
    <source>
        <dbReference type="SAM" id="MobiDB-lite"/>
    </source>
</evidence>
<evidence type="ECO:0000256" key="2">
    <source>
        <dbReference type="ARBA" id="ARBA00004609"/>
    </source>
</evidence>
<proteinExistence type="predicted"/>
<keyword evidence="5" id="KW-0732">Signal</keyword>
<name>F9W3H3_TRYCI</name>
<feature type="domain" description="Trypanosome variant surface glycoprotein B-type N-terminal" evidence="10">
    <location>
        <begin position="6"/>
        <end position="211"/>
    </location>
</feature>
<dbReference type="GO" id="GO:0098552">
    <property type="term" value="C:side of membrane"/>
    <property type="evidence" value="ECO:0007669"/>
    <property type="project" value="UniProtKB-KW"/>
</dbReference>
<feature type="compositionally biased region" description="Acidic residues" evidence="9">
    <location>
        <begin position="223"/>
        <end position="247"/>
    </location>
</feature>
<dbReference type="GO" id="GO:0005886">
    <property type="term" value="C:plasma membrane"/>
    <property type="evidence" value="ECO:0007669"/>
    <property type="project" value="UniProtKB-SubCell"/>
</dbReference>
<evidence type="ECO:0000256" key="5">
    <source>
        <dbReference type="ARBA" id="ARBA00022729"/>
    </source>
</evidence>
<gene>
    <name evidence="11" type="ORF">TCIL3000_0_26460</name>
</gene>
<keyword evidence="8" id="KW-0449">Lipoprotein</keyword>
<evidence type="ECO:0000256" key="6">
    <source>
        <dbReference type="ARBA" id="ARBA00023136"/>
    </source>
</evidence>
<evidence type="ECO:0000256" key="3">
    <source>
        <dbReference type="ARBA" id="ARBA00022475"/>
    </source>
</evidence>
<dbReference type="Pfam" id="PF13206">
    <property type="entry name" value="VSG_B"/>
    <property type="match status" value="1"/>
</dbReference>
<comment type="caution">
    <text evidence="11">The sequence shown here is derived from an EMBL/GenBank/DDBJ whole genome shotgun (WGS) entry which is preliminary data.</text>
</comment>
<evidence type="ECO:0000259" key="10">
    <source>
        <dbReference type="Pfam" id="PF13206"/>
    </source>
</evidence>
<dbReference type="EMBL" id="CAEQ01000411">
    <property type="protein sequence ID" value="CCD11691.1"/>
    <property type="molecule type" value="Genomic_DNA"/>
</dbReference>
<keyword evidence="12" id="KW-1185">Reference proteome</keyword>
<dbReference type="Proteomes" id="UP000000702">
    <property type="component" value="Unassembled WGS sequence"/>
</dbReference>
<evidence type="ECO:0000256" key="4">
    <source>
        <dbReference type="ARBA" id="ARBA00022622"/>
    </source>
</evidence>
<reference evidence="12" key="1">
    <citation type="submission" date="2011-07" db="EMBL/GenBank/DDBJ databases">
        <title>Divergent evolution of antigenic variation in African trypanosomes.</title>
        <authorList>
            <person name="Jackson A.P."/>
            <person name="Berry A."/>
            <person name="Allison H.C."/>
            <person name="Burton P."/>
            <person name="Anderson J."/>
            <person name="Aslett M."/>
            <person name="Brown R."/>
            <person name="Corton N."/>
            <person name="Harris D."/>
            <person name="Hauser H."/>
            <person name="Gamble J."/>
            <person name="Gilderthorp R."/>
            <person name="McQuillan J."/>
            <person name="Quail M.A."/>
            <person name="Sanders M."/>
            <person name="Van Tonder A."/>
            <person name="Ginger M.L."/>
            <person name="Donelson J.E."/>
            <person name="Field M.C."/>
            <person name="Barry J.D."/>
            <person name="Berriman M."/>
            <person name="Hertz-Fowler C."/>
        </authorList>
    </citation>
    <scope>NUCLEOTIDE SEQUENCE [LARGE SCALE GENOMIC DNA]</scope>
    <source>
        <strain evidence="12">IL3000</strain>
    </source>
</reference>
<dbReference type="AlphaFoldDB" id="F9W3H3"/>
<dbReference type="InterPro" id="IPR025932">
    <property type="entry name" value="Trypano_VSG_B_N_dom"/>
</dbReference>
<protein>
    <submittedName>
        <fullName evidence="11">WGS project CAEQ00000000 data, annotated contig 1053</fullName>
    </submittedName>
</protein>
<keyword evidence="6" id="KW-0472">Membrane</keyword>
<evidence type="ECO:0000256" key="1">
    <source>
        <dbReference type="ARBA" id="ARBA00002523"/>
    </source>
</evidence>
<evidence type="ECO:0000256" key="8">
    <source>
        <dbReference type="ARBA" id="ARBA00023288"/>
    </source>
</evidence>
<comment type="subcellular location">
    <subcellularLocation>
        <location evidence="2">Cell membrane</location>
        <topology evidence="2">Lipid-anchor</topology>
        <topology evidence="2">GPI-anchor</topology>
    </subcellularLocation>
</comment>
<organism evidence="11 12">
    <name type="scientific">Trypanosoma congolense (strain IL3000)</name>
    <dbReference type="NCBI Taxonomy" id="1068625"/>
    <lineage>
        <taxon>Eukaryota</taxon>
        <taxon>Discoba</taxon>
        <taxon>Euglenozoa</taxon>
        <taxon>Kinetoplastea</taxon>
        <taxon>Metakinetoplastina</taxon>
        <taxon>Trypanosomatida</taxon>
        <taxon>Trypanosomatidae</taxon>
        <taxon>Trypanosoma</taxon>
        <taxon>Nannomonas</taxon>
    </lineage>
</organism>
<keyword evidence="3" id="KW-1003">Cell membrane</keyword>
<reference evidence="11 12" key="2">
    <citation type="journal article" date="2012" name="Proc. Natl. Acad. Sci. U.S.A.">
        <title>Antigenic diversity is generated by distinct evolutionary mechanisms in African trypanosome species.</title>
        <authorList>
            <person name="Jackson A.P."/>
            <person name="Berry A."/>
            <person name="Aslett M."/>
            <person name="Allison H.C."/>
            <person name="Burton P."/>
            <person name="Vavrova-Anderson J."/>
            <person name="Brown R."/>
            <person name="Browne H."/>
            <person name="Corton N."/>
            <person name="Hauser H."/>
            <person name="Gamble J."/>
            <person name="Gilderthorp R."/>
            <person name="Marcello L."/>
            <person name="McQuillan J."/>
            <person name="Otto T.D."/>
            <person name="Quail M.A."/>
            <person name="Sanders M.J."/>
            <person name="van Tonder A."/>
            <person name="Ginger M.L."/>
            <person name="Field M.C."/>
            <person name="Barry J.D."/>
            <person name="Hertz-Fowler C."/>
            <person name="Berriman M."/>
        </authorList>
    </citation>
    <scope>NUCLEOTIDE SEQUENCE [LARGE SCALE GENOMIC DNA]</scope>
    <source>
        <strain evidence="11 12">IL3000</strain>
    </source>
</reference>
<evidence type="ECO:0000313" key="11">
    <source>
        <dbReference type="EMBL" id="CCD11691.1"/>
    </source>
</evidence>
<keyword evidence="4" id="KW-0336">GPI-anchor</keyword>
<feature type="region of interest" description="Disordered" evidence="9">
    <location>
        <begin position="204"/>
        <end position="281"/>
    </location>
</feature>
<comment type="function">
    <text evidence="1">VSG forms a coat on the surface of the parasite. The trypanosome evades the immune response of the host by expressing a series of antigenically distinct VSGs from an estimated 1000 VSG genes.</text>
</comment>
<evidence type="ECO:0000313" key="12">
    <source>
        <dbReference type="Proteomes" id="UP000000702"/>
    </source>
</evidence>
<keyword evidence="7" id="KW-0325">Glycoprotein</keyword>
<accession>F9W3H3</accession>
<feature type="compositionally biased region" description="Polar residues" evidence="9">
    <location>
        <begin position="204"/>
        <end position="214"/>
    </location>
</feature>
<sequence length="304" mass="32784">MGKDNGVKGRLKEALYGDAVGASFNEDGVLAGGCGLGMVSRSQYCSHIEGVHPPFFGGSNRNGCFGHSLIGTFLCLCVPGNDRKDLCGLNNVHGGAGWTSSNGEEQTLFQRVWTGIEQKCKEHNTTGHVGDLESAVNNIKEETKRNKISGGNNGYYLGSGTAGATCSNTSPQHGCVTYAPTGNGDTPHIPWADKILEAINISKTHQKASSIKSPQTDHHHEDQDDSSDEASEGETDDHEEEGEEDESTQNHDHQNPATPPRSKRKRRSIQKNTEQPAESLKAILHHDDGSFLPQPFWLLSAVVI</sequence>